<dbReference type="InterPro" id="IPR015421">
    <property type="entry name" value="PyrdxlP-dep_Trfase_major"/>
</dbReference>
<evidence type="ECO:0000313" key="5">
    <source>
        <dbReference type="EMBL" id="QIG43688.1"/>
    </source>
</evidence>
<keyword evidence="3" id="KW-0663">Pyridoxal phosphate</keyword>
<evidence type="ECO:0000313" key="6">
    <source>
        <dbReference type="Proteomes" id="UP000502996"/>
    </source>
</evidence>
<dbReference type="EMBL" id="CP049257">
    <property type="protein sequence ID" value="QIG43688.1"/>
    <property type="molecule type" value="Genomic_DNA"/>
</dbReference>
<dbReference type="InterPro" id="IPR001597">
    <property type="entry name" value="ArAA_b-elim_lyase/Thr_aldolase"/>
</dbReference>
<dbReference type="PANTHER" id="PTHR48097">
    <property type="entry name" value="L-THREONINE ALDOLASE-RELATED"/>
    <property type="match status" value="1"/>
</dbReference>
<dbReference type="SUPFAM" id="SSF53383">
    <property type="entry name" value="PLP-dependent transferases"/>
    <property type="match status" value="1"/>
</dbReference>
<dbReference type="PANTHER" id="PTHR48097:SF9">
    <property type="entry name" value="L-THREONINE ALDOLASE"/>
    <property type="match status" value="1"/>
</dbReference>
<evidence type="ECO:0000256" key="2">
    <source>
        <dbReference type="ARBA" id="ARBA00006966"/>
    </source>
</evidence>
<keyword evidence="6" id="KW-1185">Reference proteome</keyword>
<dbReference type="RefSeq" id="WP_165233678.1">
    <property type="nucleotide sequence ID" value="NZ_CP049257.1"/>
</dbReference>
<reference evidence="5 6" key="1">
    <citation type="submission" date="2020-02" db="EMBL/GenBank/DDBJ databases">
        <title>Full genome sequence of Nocardioides sp. R-3366.</title>
        <authorList>
            <person name="Im W.-T."/>
        </authorList>
    </citation>
    <scope>NUCLEOTIDE SEQUENCE [LARGE SCALE GENOMIC DNA]</scope>
    <source>
        <strain evidence="5 6">R-3366</strain>
    </source>
</reference>
<comment type="similarity">
    <text evidence="2">Belongs to the threonine aldolase family.</text>
</comment>
<dbReference type="Proteomes" id="UP000502996">
    <property type="component" value="Chromosome"/>
</dbReference>
<gene>
    <name evidence="5" type="ORF">G5V58_13785</name>
</gene>
<evidence type="ECO:0000259" key="4">
    <source>
        <dbReference type="Pfam" id="PF01212"/>
    </source>
</evidence>
<dbReference type="GO" id="GO:0008732">
    <property type="term" value="F:L-allo-threonine aldolase activity"/>
    <property type="evidence" value="ECO:0007669"/>
    <property type="project" value="TreeGrafter"/>
</dbReference>
<proteinExistence type="inferred from homology"/>
<name>A0A6G6WED3_9ACTN</name>
<sequence>MSDLAERFVAAARACDDTVLGHRRRGPAETLRTLADAADELGIDQWDRYGDGGAVARVEAEVAELLGRPAAVFFVSGTMAQQATLRAWCERRGSDRVAIPDLAHQLRHESDGPRLLQGFRFETLTTGWATATAPDLLALPAADRLGAVQLELPLREAGCLLPEWDELVDFSEAARGLGVPFHVDGARLWEAQPFWDRALREITALFDSVYVSFYKGLRGMAGAAVACDEELARELRTWRQRMGGTLYGLTPYAVGALVGLRDELPRIGDEVAWAQALAGELVARGLRVQPEPPHTTTFLLFAEADPDVVTERTVAFMAERGTVPCNPWWAARAPGTAMTEVTVAGAALDHDPATVAGWYADLVAPGD</sequence>
<accession>A0A6G6WED3</accession>
<protein>
    <submittedName>
        <fullName evidence="5">Threonine aldolase</fullName>
    </submittedName>
</protein>
<feature type="domain" description="Aromatic amino acid beta-eliminating lyase/threonine aldolase" evidence="4">
    <location>
        <begin position="47"/>
        <end position="301"/>
    </location>
</feature>
<dbReference type="GO" id="GO:0006567">
    <property type="term" value="P:L-threonine catabolic process"/>
    <property type="evidence" value="ECO:0007669"/>
    <property type="project" value="TreeGrafter"/>
</dbReference>
<dbReference type="AlphaFoldDB" id="A0A6G6WED3"/>
<dbReference type="InterPro" id="IPR015424">
    <property type="entry name" value="PyrdxlP-dep_Trfase"/>
</dbReference>
<dbReference type="KEGG" id="nano:G5V58_13785"/>
<organism evidence="5 6">
    <name type="scientific">Nocardioides anomalus</name>
    <dbReference type="NCBI Taxonomy" id="2712223"/>
    <lineage>
        <taxon>Bacteria</taxon>
        <taxon>Bacillati</taxon>
        <taxon>Actinomycetota</taxon>
        <taxon>Actinomycetes</taxon>
        <taxon>Propionibacteriales</taxon>
        <taxon>Nocardioidaceae</taxon>
        <taxon>Nocardioides</taxon>
    </lineage>
</organism>
<dbReference type="GO" id="GO:0006545">
    <property type="term" value="P:glycine biosynthetic process"/>
    <property type="evidence" value="ECO:0007669"/>
    <property type="project" value="TreeGrafter"/>
</dbReference>
<evidence type="ECO:0000256" key="1">
    <source>
        <dbReference type="ARBA" id="ARBA00001933"/>
    </source>
</evidence>
<dbReference type="Pfam" id="PF01212">
    <property type="entry name" value="Beta_elim_lyase"/>
    <property type="match status" value="1"/>
</dbReference>
<dbReference type="Gene3D" id="3.40.640.10">
    <property type="entry name" value="Type I PLP-dependent aspartate aminotransferase-like (Major domain)"/>
    <property type="match status" value="1"/>
</dbReference>
<dbReference type="GO" id="GO:0005829">
    <property type="term" value="C:cytosol"/>
    <property type="evidence" value="ECO:0007669"/>
    <property type="project" value="TreeGrafter"/>
</dbReference>
<comment type="cofactor">
    <cofactor evidence="1">
        <name>pyridoxal 5'-phosphate</name>
        <dbReference type="ChEBI" id="CHEBI:597326"/>
    </cofactor>
</comment>
<evidence type="ECO:0000256" key="3">
    <source>
        <dbReference type="ARBA" id="ARBA00022898"/>
    </source>
</evidence>